<dbReference type="Proteomes" id="UP000709295">
    <property type="component" value="Unassembled WGS sequence"/>
</dbReference>
<comment type="caution">
    <text evidence="1">The sequence shown here is derived from an EMBL/GenBank/DDBJ whole genome shotgun (WGS) entry which is preliminary data.</text>
</comment>
<sequence>DVRFGHRNAQDGTRPPIYAAVFGLGNSKLFPGKNQYDRFAKILRRFMEEPNVINLLLAEGLKSSDIGSATYISSCSNGGPPAAAICIRAGWTLHGVQETYIRYEAAGDILIGRYVAEIPFKETGFAVLPPLFPDIDDSIQDAIHRCISNIPSRMLRAGSVFY</sequence>
<keyword evidence="2" id="KW-1185">Reference proteome</keyword>
<proteinExistence type="predicted"/>
<gene>
    <name evidence="1" type="ORF">JG688_00012825</name>
</gene>
<protein>
    <submittedName>
        <fullName evidence="1">Uncharacterized protein</fullName>
    </submittedName>
</protein>
<evidence type="ECO:0000313" key="2">
    <source>
        <dbReference type="Proteomes" id="UP000709295"/>
    </source>
</evidence>
<organism evidence="1 2">
    <name type="scientific">Phytophthora aleatoria</name>
    <dbReference type="NCBI Taxonomy" id="2496075"/>
    <lineage>
        <taxon>Eukaryota</taxon>
        <taxon>Sar</taxon>
        <taxon>Stramenopiles</taxon>
        <taxon>Oomycota</taxon>
        <taxon>Peronosporomycetes</taxon>
        <taxon>Peronosporales</taxon>
        <taxon>Peronosporaceae</taxon>
        <taxon>Phytophthora</taxon>
    </lineage>
</organism>
<dbReference type="AlphaFoldDB" id="A0A8J5IIN7"/>
<dbReference type="EMBL" id="JAENGY010001026">
    <property type="protein sequence ID" value="KAG6953415.1"/>
    <property type="molecule type" value="Genomic_DNA"/>
</dbReference>
<accession>A0A8J5IIN7</accession>
<feature type="non-terminal residue" evidence="1">
    <location>
        <position position="162"/>
    </location>
</feature>
<name>A0A8J5IIN7_9STRA</name>
<reference evidence="1" key="1">
    <citation type="submission" date="2021-01" db="EMBL/GenBank/DDBJ databases">
        <title>Phytophthora aleatoria, a newly-described species from Pinus radiata is distinct from Phytophthora cactorum isolates based on comparative genomics.</title>
        <authorList>
            <person name="Mcdougal R."/>
            <person name="Panda P."/>
            <person name="Williams N."/>
            <person name="Studholme D.J."/>
        </authorList>
    </citation>
    <scope>NUCLEOTIDE SEQUENCE</scope>
    <source>
        <strain evidence="1">NZFS 4037</strain>
    </source>
</reference>
<evidence type="ECO:0000313" key="1">
    <source>
        <dbReference type="EMBL" id="KAG6953415.1"/>
    </source>
</evidence>